<organism evidence="2 3">
    <name type="scientific">Ruminococcus albus 8</name>
    <dbReference type="NCBI Taxonomy" id="246199"/>
    <lineage>
        <taxon>Bacteria</taxon>
        <taxon>Bacillati</taxon>
        <taxon>Bacillota</taxon>
        <taxon>Clostridia</taxon>
        <taxon>Eubacteriales</taxon>
        <taxon>Oscillospiraceae</taxon>
        <taxon>Ruminococcus</taxon>
    </lineage>
</organism>
<evidence type="ECO:0000313" key="3">
    <source>
        <dbReference type="Proteomes" id="UP000004259"/>
    </source>
</evidence>
<feature type="domain" description="YdbS-like PH" evidence="1">
    <location>
        <begin position="24"/>
        <end position="98"/>
    </location>
</feature>
<gene>
    <name evidence="2" type="ORF">CUS_5068</name>
</gene>
<dbReference type="RefSeq" id="WP_002850318.1">
    <property type="nucleotide sequence ID" value="NZ_ADKM02000089.1"/>
</dbReference>
<accession>E9SDB5</accession>
<dbReference type="Pfam" id="PF03703">
    <property type="entry name" value="bPH_2"/>
    <property type="match status" value="1"/>
</dbReference>
<comment type="caution">
    <text evidence="2">The sequence shown here is derived from an EMBL/GenBank/DDBJ whole genome shotgun (WGS) entry which is preliminary data.</text>
</comment>
<keyword evidence="3" id="KW-1185">Reference proteome</keyword>
<dbReference type="EMBL" id="ADKM02000089">
    <property type="protein sequence ID" value="EGC02726.1"/>
    <property type="molecule type" value="Genomic_DNA"/>
</dbReference>
<dbReference type="Proteomes" id="UP000004259">
    <property type="component" value="Unassembled WGS sequence"/>
</dbReference>
<reference evidence="2 3" key="1">
    <citation type="submission" date="2011-02" db="EMBL/GenBank/DDBJ databases">
        <authorList>
            <person name="Nelson K.E."/>
            <person name="Sutton G."/>
            <person name="Torralba M."/>
            <person name="Durkin S."/>
            <person name="Harkins D."/>
            <person name="Montgomery R."/>
            <person name="Ziemer C."/>
            <person name="Klaassens E."/>
            <person name="Ocuiv P."/>
            <person name="Morrison M."/>
        </authorList>
    </citation>
    <scope>NUCLEOTIDE SEQUENCE [LARGE SCALE GENOMIC DNA]</scope>
    <source>
        <strain evidence="2 3">8</strain>
    </source>
</reference>
<proteinExistence type="predicted"/>
<dbReference type="eggNOG" id="ENOG502ZRC3">
    <property type="taxonomic scope" value="Bacteria"/>
</dbReference>
<evidence type="ECO:0000259" key="1">
    <source>
        <dbReference type="Pfam" id="PF03703"/>
    </source>
</evidence>
<evidence type="ECO:0000313" key="2">
    <source>
        <dbReference type="EMBL" id="EGC02726.1"/>
    </source>
</evidence>
<dbReference type="AlphaFoldDB" id="E9SDB5"/>
<protein>
    <recommendedName>
        <fullName evidence="1">YdbS-like PH domain-containing protein</fullName>
    </recommendedName>
</protein>
<name>E9SDB5_RUMAL</name>
<dbReference type="STRING" id="246199.CUS_5068"/>
<sequence>MKKDVFDYVWTDKKRTFLGLPLSFTRYYLTESKFITRSGFLSVQEDELELYRVLDKKLVLTVGARIVGCGSIVMNVRDVDTPVKEIKSVKNPREVMKLLDKYIDMNRDRYRTRGRDFYNGFEPQGDLDDDGIEG</sequence>
<dbReference type="OrthoDB" id="9790842at2"/>
<dbReference type="InterPro" id="IPR005182">
    <property type="entry name" value="YdbS-like_PH"/>
</dbReference>